<dbReference type="InterPro" id="IPR044742">
    <property type="entry name" value="DEAD/DEAH_RhlB"/>
</dbReference>
<dbReference type="SMART" id="SM00490">
    <property type="entry name" value="HELICc"/>
    <property type="match status" value="1"/>
</dbReference>
<dbReference type="SUPFAM" id="SSF52540">
    <property type="entry name" value="P-loop containing nucleoside triphosphate hydrolases"/>
    <property type="match status" value="1"/>
</dbReference>
<keyword evidence="5" id="KW-0347">Helicase</keyword>
<dbReference type="SMART" id="SM00487">
    <property type="entry name" value="DEXDc"/>
    <property type="match status" value="1"/>
</dbReference>
<dbReference type="InterPro" id="IPR027417">
    <property type="entry name" value="P-loop_NTPase"/>
</dbReference>
<dbReference type="PROSITE" id="PS51194">
    <property type="entry name" value="HELICASE_CTER"/>
    <property type="match status" value="1"/>
</dbReference>
<dbReference type="Pfam" id="PF00271">
    <property type="entry name" value="Helicase_C"/>
    <property type="match status" value="1"/>
</dbReference>
<dbReference type="Pfam" id="PF00270">
    <property type="entry name" value="DEAD"/>
    <property type="match status" value="1"/>
</dbReference>
<dbReference type="Pfam" id="PF08152">
    <property type="entry name" value="GUCT"/>
    <property type="match status" value="1"/>
</dbReference>
<evidence type="ECO:0000313" key="10">
    <source>
        <dbReference type="EMBL" id="KAK3252243.1"/>
    </source>
</evidence>
<dbReference type="PROSITE" id="PS51192">
    <property type="entry name" value="HELICASE_ATP_BIND_1"/>
    <property type="match status" value="1"/>
</dbReference>
<gene>
    <name evidence="10" type="ORF">CYMTET_38454</name>
</gene>
<dbReference type="GO" id="GO:0016787">
    <property type="term" value="F:hydrolase activity"/>
    <property type="evidence" value="ECO:0007669"/>
    <property type="project" value="UniProtKB-KW"/>
</dbReference>
<dbReference type="EC" id="3.6.4.13" evidence="2"/>
<dbReference type="Pfam" id="PF26142">
    <property type="entry name" value="DD_DDX21-DDX50"/>
    <property type="match status" value="1"/>
</dbReference>
<keyword evidence="7" id="KW-0694">RNA-binding</keyword>
<evidence type="ECO:0000256" key="5">
    <source>
        <dbReference type="ARBA" id="ARBA00022806"/>
    </source>
</evidence>
<dbReference type="InterPro" id="IPR001650">
    <property type="entry name" value="Helicase_C-like"/>
</dbReference>
<dbReference type="GO" id="GO:0003724">
    <property type="term" value="F:RNA helicase activity"/>
    <property type="evidence" value="ECO:0007669"/>
    <property type="project" value="UniProtKB-EC"/>
</dbReference>
<feature type="domain" description="Helicase ATP-binding" evidence="8">
    <location>
        <begin position="138"/>
        <end position="309"/>
    </location>
</feature>
<dbReference type="InterPro" id="IPR050079">
    <property type="entry name" value="DEAD_box_RNA_helicase"/>
</dbReference>
<dbReference type="CDD" id="cd18787">
    <property type="entry name" value="SF2_C_DEAD"/>
    <property type="match status" value="1"/>
</dbReference>
<evidence type="ECO:0000259" key="9">
    <source>
        <dbReference type="PROSITE" id="PS51194"/>
    </source>
</evidence>
<dbReference type="PANTHER" id="PTHR47959:SF1">
    <property type="entry name" value="ATP-DEPENDENT RNA HELICASE DBPA"/>
    <property type="match status" value="1"/>
</dbReference>
<evidence type="ECO:0000313" key="11">
    <source>
        <dbReference type="Proteomes" id="UP001190700"/>
    </source>
</evidence>
<dbReference type="PANTHER" id="PTHR47959">
    <property type="entry name" value="ATP-DEPENDENT RNA HELICASE RHLE-RELATED"/>
    <property type="match status" value="1"/>
</dbReference>
<reference evidence="10 11" key="1">
    <citation type="journal article" date="2015" name="Genome Biol. Evol.">
        <title>Comparative Genomics of a Bacterivorous Green Alga Reveals Evolutionary Causalities and Consequences of Phago-Mixotrophic Mode of Nutrition.</title>
        <authorList>
            <person name="Burns J.A."/>
            <person name="Paasch A."/>
            <person name="Narechania A."/>
            <person name="Kim E."/>
        </authorList>
    </citation>
    <scope>NUCLEOTIDE SEQUENCE [LARGE SCALE GENOMIC DNA]</scope>
    <source>
        <strain evidence="10 11">PLY_AMNH</strain>
    </source>
</reference>
<dbReference type="InterPro" id="IPR011545">
    <property type="entry name" value="DEAD/DEAH_box_helicase_dom"/>
</dbReference>
<keyword evidence="6" id="KW-0067">ATP-binding</keyword>
<evidence type="ECO:0000256" key="3">
    <source>
        <dbReference type="ARBA" id="ARBA00022741"/>
    </source>
</evidence>
<dbReference type="Gene3D" id="3.40.50.300">
    <property type="entry name" value="P-loop containing nucleotide triphosphate hydrolases"/>
    <property type="match status" value="2"/>
</dbReference>
<evidence type="ECO:0000256" key="6">
    <source>
        <dbReference type="ARBA" id="ARBA00022840"/>
    </source>
</evidence>
<accession>A0AAE0CD98</accession>
<evidence type="ECO:0000256" key="2">
    <source>
        <dbReference type="ARBA" id="ARBA00012552"/>
    </source>
</evidence>
<dbReference type="InterPro" id="IPR012562">
    <property type="entry name" value="GUCT"/>
</dbReference>
<protein>
    <recommendedName>
        <fullName evidence="2">RNA helicase</fullName>
        <ecNumber evidence="2">3.6.4.13</ecNumber>
    </recommendedName>
</protein>
<dbReference type="GO" id="GO:0005829">
    <property type="term" value="C:cytosol"/>
    <property type="evidence" value="ECO:0007669"/>
    <property type="project" value="TreeGrafter"/>
</dbReference>
<dbReference type="EMBL" id="LGRX02025540">
    <property type="protein sequence ID" value="KAK3252243.1"/>
    <property type="molecule type" value="Genomic_DNA"/>
</dbReference>
<evidence type="ECO:0000256" key="7">
    <source>
        <dbReference type="ARBA" id="ARBA00022884"/>
    </source>
</evidence>
<comment type="similarity">
    <text evidence="1">Belongs to the DEAD box helicase family. DDX21/DDX50 subfamily.</text>
</comment>
<dbReference type="GO" id="GO:0005524">
    <property type="term" value="F:ATP binding"/>
    <property type="evidence" value="ECO:0007669"/>
    <property type="project" value="UniProtKB-KW"/>
</dbReference>
<evidence type="ECO:0000259" key="8">
    <source>
        <dbReference type="PROSITE" id="PS51192"/>
    </source>
</evidence>
<dbReference type="AlphaFoldDB" id="A0AAE0CD98"/>
<dbReference type="CDD" id="cd00268">
    <property type="entry name" value="DEADc"/>
    <property type="match status" value="1"/>
</dbReference>
<dbReference type="Proteomes" id="UP001190700">
    <property type="component" value="Unassembled WGS sequence"/>
</dbReference>
<keyword evidence="4" id="KW-0378">Hydrolase</keyword>
<dbReference type="InterPro" id="IPR014001">
    <property type="entry name" value="Helicase_ATP-bd"/>
</dbReference>
<organism evidence="10 11">
    <name type="scientific">Cymbomonas tetramitiformis</name>
    <dbReference type="NCBI Taxonomy" id="36881"/>
    <lineage>
        <taxon>Eukaryota</taxon>
        <taxon>Viridiplantae</taxon>
        <taxon>Chlorophyta</taxon>
        <taxon>Pyramimonadophyceae</taxon>
        <taxon>Pyramimonadales</taxon>
        <taxon>Pyramimonadaceae</taxon>
        <taxon>Cymbomonas</taxon>
    </lineage>
</organism>
<comment type="caution">
    <text evidence="10">The sequence shown here is derived from an EMBL/GenBank/DDBJ whole genome shotgun (WGS) entry which is preliminary data.</text>
</comment>
<feature type="domain" description="Helicase C-terminal" evidence="9">
    <location>
        <begin position="338"/>
        <end position="484"/>
    </location>
</feature>
<sequence length="750" mass="81329">MANISTMDAGTMSLRIGNVLLSSKRAFGPAGFREFVVPARPGAICRKLSVTLSQGNKFSSHKIQTAGNSRHQKYSAVADIAPEFSVMDSDGEDLIQMDAEVDDESKFKVERFNLSQTTVKALHARGIESLFPIQAAVLKPAMEGRDLIGRARTGTGKTLAFSLPVIESLLESPRRTRAPRCVILAPTRELAKQVEREFAATAPTLRLLCVYGGVSIQGHERDLRRGTDVVVGTPGRVIDLMKRGVLDMSEVEFAILDEADQMLNVGFEEDVETIMAEMPKERKNYLFSATMPHWVKKLSRNYMEDPVTVDLIGDDRIKIADTITIMTICVPPSVRRSVLVDLITVHGTGRRVICFTQTKREADEVATALAKTHAAEALHGDIAQWQREKTLAGFRDGRFGVLVATDVAARGLDIPNVDLVVHYEMPQDSETFLHRSGRTGRANKSGTAILMHTERDYGTVGQLERAAGITFTSSAAPSAEKVLQASAESASKQLDSVQSDLLPYFLETAKDLVKSQDKSPEEILAAALAAMSGLRELPPPRSLLTYEEGIRTILMQHSGDDDMRSGRFETPRDVMQVLGQLVDRDQKLGKIKIAKNGDAVVDLPEAAAKEMVEDSPIRGYEFSLPESLPALMPERVLRGRGGKGSYGGGKGVVVAGAILSLADLGVENVDTPLAENVDIPLVVEDVDTPLVVENVDTPLVAKVDIVAGHRPPMGEGQLGPQEVHMGVDPGAVTGNKLCCSWQQTSGGQHS</sequence>
<dbReference type="GO" id="GO:0003723">
    <property type="term" value="F:RNA binding"/>
    <property type="evidence" value="ECO:0007669"/>
    <property type="project" value="UniProtKB-KW"/>
</dbReference>
<evidence type="ECO:0000256" key="4">
    <source>
        <dbReference type="ARBA" id="ARBA00022801"/>
    </source>
</evidence>
<name>A0AAE0CD98_9CHLO</name>
<keyword evidence="3" id="KW-0547">Nucleotide-binding</keyword>
<dbReference type="InterPro" id="IPR059027">
    <property type="entry name" value="DD_DDX21-DDX50"/>
</dbReference>
<keyword evidence="11" id="KW-1185">Reference proteome</keyword>
<evidence type="ECO:0000256" key="1">
    <source>
        <dbReference type="ARBA" id="ARBA00006517"/>
    </source>
</evidence>
<proteinExistence type="inferred from homology"/>